<dbReference type="EMBL" id="ML977000">
    <property type="protein sequence ID" value="KAF1954082.1"/>
    <property type="molecule type" value="Genomic_DNA"/>
</dbReference>
<feature type="non-terminal residue" evidence="1">
    <location>
        <position position="1"/>
    </location>
</feature>
<evidence type="ECO:0000313" key="2">
    <source>
        <dbReference type="Proteomes" id="UP000800035"/>
    </source>
</evidence>
<dbReference type="Proteomes" id="UP000800035">
    <property type="component" value="Unassembled WGS sequence"/>
</dbReference>
<dbReference type="OrthoDB" id="1470350at2759"/>
<gene>
    <name evidence="1" type="ORF">CC80DRAFT_356725</name>
</gene>
<keyword evidence="2" id="KW-1185">Reference proteome</keyword>
<accession>A0A6A5TQZ6</accession>
<organism evidence="1 2">
    <name type="scientific">Byssothecium circinans</name>
    <dbReference type="NCBI Taxonomy" id="147558"/>
    <lineage>
        <taxon>Eukaryota</taxon>
        <taxon>Fungi</taxon>
        <taxon>Dikarya</taxon>
        <taxon>Ascomycota</taxon>
        <taxon>Pezizomycotina</taxon>
        <taxon>Dothideomycetes</taxon>
        <taxon>Pleosporomycetidae</taxon>
        <taxon>Pleosporales</taxon>
        <taxon>Massarineae</taxon>
        <taxon>Massarinaceae</taxon>
        <taxon>Byssothecium</taxon>
    </lineage>
</organism>
<name>A0A6A5TQZ6_9PLEO</name>
<protein>
    <recommendedName>
        <fullName evidence="3">Cytochrome P450</fullName>
    </recommendedName>
</protein>
<proteinExistence type="predicted"/>
<evidence type="ECO:0000313" key="1">
    <source>
        <dbReference type="EMBL" id="KAF1954082.1"/>
    </source>
</evidence>
<feature type="non-terminal residue" evidence="1">
    <location>
        <position position="73"/>
    </location>
</feature>
<evidence type="ECO:0008006" key="3">
    <source>
        <dbReference type="Google" id="ProtNLM"/>
    </source>
</evidence>
<dbReference type="AlphaFoldDB" id="A0A6A5TQZ6"/>
<reference evidence="1" key="1">
    <citation type="journal article" date="2020" name="Stud. Mycol.">
        <title>101 Dothideomycetes genomes: a test case for predicting lifestyles and emergence of pathogens.</title>
        <authorList>
            <person name="Haridas S."/>
            <person name="Albert R."/>
            <person name="Binder M."/>
            <person name="Bloem J."/>
            <person name="Labutti K."/>
            <person name="Salamov A."/>
            <person name="Andreopoulos B."/>
            <person name="Baker S."/>
            <person name="Barry K."/>
            <person name="Bills G."/>
            <person name="Bluhm B."/>
            <person name="Cannon C."/>
            <person name="Castanera R."/>
            <person name="Culley D."/>
            <person name="Daum C."/>
            <person name="Ezra D."/>
            <person name="Gonzalez J."/>
            <person name="Henrissat B."/>
            <person name="Kuo A."/>
            <person name="Liang C."/>
            <person name="Lipzen A."/>
            <person name="Lutzoni F."/>
            <person name="Magnuson J."/>
            <person name="Mondo S."/>
            <person name="Nolan M."/>
            <person name="Ohm R."/>
            <person name="Pangilinan J."/>
            <person name="Park H.-J."/>
            <person name="Ramirez L."/>
            <person name="Alfaro M."/>
            <person name="Sun H."/>
            <person name="Tritt A."/>
            <person name="Yoshinaga Y."/>
            <person name="Zwiers L.-H."/>
            <person name="Turgeon B."/>
            <person name="Goodwin S."/>
            <person name="Spatafora J."/>
            <person name="Crous P."/>
            <person name="Grigoriev I."/>
        </authorList>
    </citation>
    <scope>NUCLEOTIDE SEQUENCE</scope>
    <source>
        <strain evidence="1">CBS 675.92</strain>
    </source>
</reference>
<sequence>PLYTFPGPRLAERSNAPYSYTSLMGQQPFVMLNMHEKYGLVVRSAPKELSFNMATAWKDIDGFRAGHKTFIKG</sequence>